<evidence type="ECO:0000256" key="5">
    <source>
        <dbReference type="SAM" id="SignalP"/>
    </source>
</evidence>
<keyword evidence="4" id="KW-0325">Glycoprotein</keyword>
<dbReference type="Proteomes" id="UP001179952">
    <property type="component" value="Unassembled WGS sequence"/>
</dbReference>
<protein>
    <submittedName>
        <fullName evidence="6">GDSL esterase/lipase</fullName>
    </submittedName>
</protein>
<dbReference type="CDD" id="cd01837">
    <property type="entry name" value="SGNH_plant_lipase_like"/>
    <property type="match status" value="1"/>
</dbReference>
<dbReference type="InterPro" id="IPR001087">
    <property type="entry name" value="GDSL"/>
</dbReference>
<name>A0AAV9B550_ACOGR</name>
<dbReference type="InterPro" id="IPR035669">
    <property type="entry name" value="SGNH_plant_lipase-like"/>
</dbReference>
<dbReference type="SUPFAM" id="SSF52266">
    <property type="entry name" value="SGNH hydrolase"/>
    <property type="match status" value="1"/>
</dbReference>
<dbReference type="EMBL" id="JAUJYN010000005">
    <property type="protein sequence ID" value="KAK1271502.1"/>
    <property type="molecule type" value="Genomic_DNA"/>
</dbReference>
<reference evidence="6" key="1">
    <citation type="journal article" date="2023" name="Nat. Commun.">
        <title>Diploid and tetraploid genomes of Acorus and the evolution of monocots.</title>
        <authorList>
            <person name="Ma L."/>
            <person name="Liu K.W."/>
            <person name="Li Z."/>
            <person name="Hsiao Y.Y."/>
            <person name="Qi Y."/>
            <person name="Fu T."/>
            <person name="Tang G.D."/>
            <person name="Zhang D."/>
            <person name="Sun W.H."/>
            <person name="Liu D.K."/>
            <person name="Li Y."/>
            <person name="Chen G.Z."/>
            <person name="Liu X.D."/>
            <person name="Liao X.Y."/>
            <person name="Jiang Y.T."/>
            <person name="Yu X."/>
            <person name="Hao Y."/>
            <person name="Huang J."/>
            <person name="Zhao X.W."/>
            <person name="Ke S."/>
            <person name="Chen Y.Y."/>
            <person name="Wu W.L."/>
            <person name="Hsu J.L."/>
            <person name="Lin Y.F."/>
            <person name="Huang M.D."/>
            <person name="Li C.Y."/>
            <person name="Huang L."/>
            <person name="Wang Z.W."/>
            <person name="Zhao X."/>
            <person name="Zhong W.Y."/>
            <person name="Peng D.H."/>
            <person name="Ahmad S."/>
            <person name="Lan S."/>
            <person name="Zhang J.S."/>
            <person name="Tsai W.C."/>
            <person name="Van de Peer Y."/>
            <person name="Liu Z.J."/>
        </authorList>
    </citation>
    <scope>NUCLEOTIDE SEQUENCE</scope>
    <source>
        <strain evidence="6">SCP</strain>
    </source>
</reference>
<evidence type="ECO:0000256" key="4">
    <source>
        <dbReference type="ARBA" id="ARBA00023180"/>
    </source>
</evidence>
<dbReference type="InterPro" id="IPR036514">
    <property type="entry name" value="SGNH_hydro_sf"/>
</dbReference>
<dbReference type="Pfam" id="PF00657">
    <property type="entry name" value="Lipase_GDSL"/>
    <property type="match status" value="1"/>
</dbReference>
<dbReference type="Gene3D" id="3.40.50.1110">
    <property type="entry name" value="SGNH hydrolase"/>
    <property type="match status" value="1"/>
</dbReference>
<evidence type="ECO:0000256" key="3">
    <source>
        <dbReference type="ARBA" id="ARBA00022801"/>
    </source>
</evidence>
<evidence type="ECO:0000313" key="6">
    <source>
        <dbReference type="EMBL" id="KAK1271502.1"/>
    </source>
</evidence>
<dbReference type="AlphaFoldDB" id="A0AAV9B550"/>
<reference evidence="6" key="2">
    <citation type="submission" date="2023-06" db="EMBL/GenBank/DDBJ databases">
        <authorList>
            <person name="Ma L."/>
            <person name="Liu K.-W."/>
            <person name="Li Z."/>
            <person name="Hsiao Y.-Y."/>
            <person name="Qi Y."/>
            <person name="Fu T."/>
            <person name="Tang G."/>
            <person name="Zhang D."/>
            <person name="Sun W.-H."/>
            <person name="Liu D.-K."/>
            <person name="Li Y."/>
            <person name="Chen G.-Z."/>
            <person name="Liu X.-D."/>
            <person name="Liao X.-Y."/>
            <person name="Jiang Y.-T."/>
            <person name="Yu X."/>
            <person name="Hao Y."/>
            <person name="Huang J."/>
            <person name="Zhao X.-W."/>
            <person name="Ke S."/>
            <person name="Chen Y.-Y."/>
            <person name="Wu W.-L."/>
            <person name="Hsu J.-L."/>
            <person name="Lin Y.-F."/>
            <person name="Huang M.-D."/>
            <person name="Li C.-Y."/>
            <person name="Huang L."/>
            <person name="Wang Z.-W."/>
            <person name="Zhao X."/>
            <person name="Zhong W.-Y."/>
            <person name="Peng D.-H."/>
            <person name="Ahmad S."/>
            <person name="Lan S."/>
            <person name="Zhang J.-S."/>
            <person name="Tsai W.-C."/>
            <person name="Van De Peer Y."/>
            <person name="Liu Z.-J."/>
        </authorList>
    </citation>
    <scope>NUCLEOTIDE SEQUENCE</scope>
    <source>
        <strain evidence="6">SCP</strain>
        <tissue evidence="6">Leaves</tissue>
    </source>
</reference>
<dbReference type="PANTHER" id="PTHR22835:SF588">
    <property type="entry name" value="ALPHA-L-FUCOSIDASE 3"/>
    <property type="match status" value="1"/>
</dbReference>
<keyword evidence="7" id="KW-1185">Reference proteome</keyword>
<accession>A0AAV9B550</accession>
<evidence type="ECO:0000256" key="1">
    <source>
        <dbReference type="ARBA" id="ARBA00008668"/>
    </source>
</evidence>
<comment type="caution">
    <text evidence="6">The sequence shown here is derived from an EMBL/GenBank/DDBJ whole genome shotgun (WGS) entry which is preliminary data.</text>
</comment>
<sequence>MKPFTAAYPALLLVGFALASASSSQRCEFPMIVNFGDSNSDTGGLSATLFYVPLPFGETYFHRPAGRFSDGRVLLDFMAEGLGLPYLSAYLDSLGTNFSHGVNFATTSSTIRPQNQSLAISGFSPFSLDIQLSQFVQFKLRSQLIAKQGGVFKDLMPEQKYFSQALYTIDIGANDVLQGFLQNLTEVEIRAIIRDGLGILASSIKSIYNGGGRFFWVHNTIPFGCLPYLLVVVPPTADQTDSVGCSIPLNKIAGYFNSELKRTVVQLREELPLAVLTYVDIYSAKYKLISQAAKYGFKYPLKACCGYGGGKYNFNRSIRCGIPVVVNGTLITVKSCEDPSTRITFDGIHFTDAANKWLFDHIKTGAYSDPPLSLGEACCKHA</sequence>
<evidence type="ECO:0000256" key="2">
    <source>
        <dbReference type="ARBA" id="ARBA00022729"/>
    </source>
</evidence>
<proteinExistence type="inferred from homology"/>
<keyword evidence="3" id="KW-0378">Hydrolase</keyword>
<comment type="similarity">
    <text evidence="1">Belongs to the 'GDSL' lipolytic enzyme family.</text>
</comment>
<feature type="chain" id="PRO_5044023978" evidence="5">
    <location>
        <begin position="22"/>
        <end position="382"/>
    </location>
</feature>
<feature type="signal peptide" evidence="5">
    <location>
        <begin position="1"/>
        <end position="21"/>
    </location>
</feature>
<dbReference type="GO" id="GO:0016788">
    <property type="term" value="F:hydrolase activity, acting on ester bonds"/>
    <property type="evidence" value="ECO:0007669"/>
    <property type="project" value="InterPro"/>
</dbReference>
<keyword evidence="2 5" id="KW-0732">Signal</keyword>
<gene>
    <name evidence="6" type="ORF">QJS04_geneDACA004293</name>
</gene>
<dbReference type="PANTHER" id="PTHR22835">
    <property type="entry name" value="ZINC FINGER FYVE DOMAIN CONTAINING PROTEIN"/>
    <property type="match status" value="1"/>
</dbReference>
<organism evidence="6 7">
    <name type="scientific">Acorus gramineus</name>
    <name type="common">Dwarf sweet flag</name>
    <dbReference type="NCBI Taxonomy" id="55184"/>
    <lineage>
        <taxon>Eukaryota</taxon>
        <taxon>Viridiplantae</taxon>
        <taxon>Streptophyta</taxon>
        <taxon>Embryophyta</taxon>
        <taxon>Tracheophyta</taxon>
        <taxon>Spermatophyta</taxon>
        <taxon>Magnoliopsida</taxon>
        <taxon>Liliopsida</taxon>
        <taxon>Acoraceae</taxon>
        <taxon>Acorus</taxon>
    </lineage>
</organism>
<evidence type="ECO:0000313" key="7">
    <source>
        <dbReference type="Proteomes" id="UP001179952"/>
    </source>
</evidence>